<dbReference type="OrthoDB" id="345818at2"/>
<keyword evidence="1" id="KW-0812">Transmembrane</keyword>
<proteinExistence type="predicted"/>
<organism evidence="2 3">
    <name type="scientific">Alcanivorax nanhaiticus</name>
    <dbReference type="NCBI Taxonomy" id="1177154"/>
    <lineage>
        <taxon>Bacteria</taxon>
        <taxon>Pseudomonadati</taxon>
        <taxon>Pseudomonadota</taxon>
        <taxon>Gammaproteobacteria</taxon>
        <taxon>Oceanospirillales</taxon>
        <taxon>Alcanivoracaceae</taxon>
        <taxon>Alcanivorax</taxon>
    </lineage>
</organism>
<keyword evidence="1" id="KW-0472">Membrane</keyword>
<sequence length="149" mass="16239">MTAAQWALWGCGLFFLTGLLTGVWKYAQIASSDKSRAHYYVDVAHRASLMYAFACLVLERFASLSVWSNAVNTAAVLTSMLFFALAVGSYILHGWLRDTRNQLQPPHQLGKAHFPGGAMLLFMVSLIVAEVGGFLVLFAGFVAGYSEAP</sequence>
<dbReference type="STRING" id="1177154.Y5S_00320"/>
<gene>
    <name evidence="2" type="ORF">Y5S_00320</name>
</gene>
<dbReference type="Proteomes" id="UP000029444">
    <property type="component" value="Unassembled WGS sequence"/>
</dbReference>
<reference evidence="2 3" key="1">
    <citation type="submission" date="2012-09" db="EMBL/GenBank/DDBJ databases">
        <title>Genome Sequence of alkane-degrading Bacterium Alcanivorax sp. 19-m-6.</title>
        <authorList>
            <person name="Lai Q."/>
            <person name="Shao Z."/>
        </authorList>
    </citation>
    <scope>NUCLEOTIDE SEQUENCE [LARGE SCALE GENOMIC DNA]</scope>
    <source>
        <strain evidence="2 3">19-m-6</strain>
    </source>
</reference>
<dbReference type="AlphaFoldDB" id="A0A095TWD0"/>
<dbReference type="PATRIC" id="fig|1177154.3.peg.323"/>
<evidence type="ECO:0000313" key="2">
    <source>
        <dbReference type="EMBL" id="KGD66653.1"/>
    </source>
</evidence>
<accession>A0A095TWD0</accession>
<name>A0A095TWD0_9GAMM</name>
<keyword evidence="3" id="KW-1185">Reference proteome</keyword>
<evidence type="ECO:0008006" key="4">
    <source>
        <dbReference type="Google" id="ProtNLM"/>
    </source>
</evidence>
<feature type="transmembrane region" description="Helical" evidence="1">
    <location>
        <begin position="48"/>
        <end position="68"/>
    </location>
</feature>
<protein>
    <recommendedName>
        <fullName evidence="4">Integral membrane protein</fullName>
    </recommendedName>
</protein>
<comment type="caution">
    <text evidence="2">The sequence shown here is derived from an EMBL/GenBank/DDBJ whole genome shotgun (WGS) entry which is preliminary data.</text>
</comment>
<evidence type="ECO:0000313" key="3">
    <source>
        <dbReference type="Proteomes" id="UP000029444"/>
    </source>
</evidence>
<feature type="transmembrane region" description="Helical" evidence="1">
    <location>
        <begin position="117"/>
        <end position="143"/>
    </location>
</feature>
<feature type="transmembrane region" description="Helical" evidence="1">
    <location>
        <begin position="74"/>
        <end position="96"/>
    </location>
</feature>
<feature type="transmembrane region" description="Helical" evidence="1">
    <location>
        <begin position="6"/>
        <end position="27"/>
    </location>
</feature>
<evidence type="ECO:0000256" key="1">
    <source>
        <dbReference type="SAM" id="Phobius"/>
    </source>
</evidence>
<keyword evidence="1" id="KW-1133">Transmembrane helix</keyword>
<dbReference type="eggNOG" id="ENOG5032UCF">
    <property type="taxonomic scope" value="Bacteria"/>
</dbReference>
<dbReference type="RefSeq" id="WP_035229732.1">
    <property type="nucleotide sequence ID" value="NZ_ARXV01000001.1"/>
</dbReference>
<dbReference type="EMBL" id="ARXV01000001">
    <property type="protein sequence ID" value="KGD66653.1"/>
    <property type="molecule type" value="Genomic_DNA"/>
</dbReference>